<feature type="domain" description="HTH crp-type" evidence="4">
    <location>
        <begin position="145"/>
        <end position="219"/>
    </location>
</feature>
<dbReference type="CDD" id="cd00038">
    <property type="entry name" value="CAP_ED"/>
    <property type="match status" value="1"/>
</dbReference>
<evidence type="ECO:0000256" key="2">
    <source>
        <dbReference type="ARBA" id="ARBA00023125"/>
    </source>
</evidence>
<reference evidence="5" key="2">
    <citation type="submission" date="2023-07" db="EMBL/GenBank/DDBJ databases">
        <authorList>
            <person name="Sun H."/>
        </authorList>
    </citation>
    <scope>NUCLEOTIDE SEQUENCE</scope>
    <source>
        <strain evidence="5">05753</strain>
    </source>
</reference>
<evidence type="ECO:0000313" key="6">
    <source>
        <dbReference type="Proteomes" id="UP001169006"/>
    </source>
</evidence>
<accession>A0ABT8T2K3</accession>
<evidence type="ECO:0000313" key="5">
    <source>
        <dbReference type="EMBL" id="MDO1584406.1"/>
    </source>
</evidence>
<dbReference type="InterPro" id="IPR000595">
    <property type="entry name" value="cNMP-bd_dom"/>
</dbReference>
<dbReference type="InterPro" id="IPR014710">
    <property type="entry name" value="RmlC-like_jellyroll"/>
</dbReference>
<keyword evidence="6" id="KW-1185">Reference proteome</keyword>
<dbReference type="SUPFAM" id="SSF51206">
    <property type="entry name" value="cAMP-binding domain-like"/>
    <property type="match status" value="1"/>
</dbReference>
<comment type="caution">
    <text evidence="5">The sequence shown here is derived from an EMBL/GenBank/DDBJ whole genome shotgun (WGS) entry which is preliminary data.</text>
</comment>
<dbReference type="PANTHER" id="PTHR24567:SF68">
    <property type="entry name" value="DNA-BINDING TRANSCRIPTIONAL DUAL REGULATOR CRP"/>
    <property type="match status" value="1"/>
</dbReference>
<dbReference type="PROSITE" id="PS51063">
    <property type="entry name" value="HTH_CRP_2"/>
    <property type="match status" value="1"/>
</dbReference>
<evidence type="ECO:0000256" key="3">
    <source>
        <dbReference type="ARBA" id="ARBA00023163"/>
    </source>
</evidence>
<evidence type="ECO:0000259" key="4">
    <source>
        <dbReference type="PROSITE" id="PS51063"/>
    </source>
</evidence>
<protein>
    <submittedName>
        <fullName evidence="5">Crp/Fnr family transcriptional regulator</fullName>
    </submittedName>
</protein>
<dbReference type="InterPro" id="IPR036390">
    <property type="entry name" value="WH_DNA-bd_sf"/>
</dbReference>
<proteinExistence type="predicted"/>
<gene>
    <name evidence="5" type="ORF">Q2T52_20150</name>
</gene>
<dbReference type="Pfam" id="PF13545">
    <property type="entry name" value="HTH_Crp_2"/>
    <property type="match status" value="1"/>
</dbReference>
<evidence type="ECO:0000256" key="1">
    <source>
        <dbReference type="ARBA" id="ARBA00023015"/>
    </source>
</evidence>
<dbReference type="Proteomes" id="UP001169006">
    <property type="component" value="Unassembled WGS sequence"/>
</dbReference>
<organism evidence="5 6">
    <name type="scientific">Rhizobium oryzicola</name>
    <dbReference type="NCBI Taxonomy" id="1232668"/>
    <lineage>
        <taxon>Bacteria</taxon>
        <taxon>Pseudomonadati</taxon>
        <taxon>Pseudomonadota</taxon>
        <taxon>Alphaproteobacteria</taxon>
        <taxon>Hyphomicrobiales</taxon>
        <taxon>Rhizobiaceae</taxon>
        <taxon>Rhizobium/Agrobacterium group</taxon>
        <taxon>Rhizobium</taxon>
    </lineage>
</organism>
<keyword evidence="2" id="KW-0238">DNA-binding</keyword>
<reference evidence="5" key="1">
    <citation type="journal article" date="2015" name="Int. J. Syst. Evol. Microbiol.">
        <title>Rhizobium oryzicola sp. nov., potential plant-growth-promoting endophytic bacteria isolated from rice roots.</title>
        <authorList>
            <person name="Zhang X.X."/>
            <person name="Gao J.S."/>
            <person name="Cao Y.H."/>
            <person name="Sheirdil R.A."/>
            <person name="Wang X.C."/>
            <person name="Zhang L."/>
        </authorList>
    </citation>
    <scope>NUCLEOTIDE SEQUENCE</scope>
    <source>
        <strain evidence="5">05753</strain>
    </source>
</reference>
<name>A0ABT8T2K3_9HYPH</name>
<dbReference type="SUPFAM" id="SSF46785">
    <property type="entry name" value="Winged helix' DNA-binding domain"/>
    <property type="match status" value="1"/>
</dbReference>
<dbReference type="InterPro" id="IPR012318">
    <property type="entry name" value="HTH_CRP"/>
</dbReference>
<keyword evidence="3" id="KW-0804">Transcription</keyword>
<dbReference type="PANTHER" id="PTHR24567">
    <property type="entry name" value="CRP FAMILY TRANSCRIPTIONAL REGULATORY PROTEIN"/>
    <property type="match status" value="1"/>
</dbReference>
<dbReference type="InterPro" id="IPR050397">
    <property type="entry name" value="Env_Response_Regulators"/>
</dbReference>
<dbReference type="EMBL" id="JAUKWQ010000008">
    <property type="protein sequence ID" value="MDO1584406.1"/>
    <property type="molecule type" value="Genomic_DNA"/>
</dbReference>
<dbReference type="Gene3D" id="2.60.120.10">
    <property type="entry name" value="Jelly Rolls"/>
    <property type="match status" value="1"/>
</dbReference>
<dbReference type="InterPro" id="IPR036388">
    <property type="entry name" value="WH-like_DNA-bd_sf"/>
</dbReference>
<dbReference type="SMART" id="SM00419">
    <property type="entry name" value="HTH_CRP"/>
    <property type="match status" value="1"/>
</dbReference>
<dbReference type="Pfam" id="PF00027">
    <property type="entry name" value="cNMP_binding"/>
    <property type="match status" value="1"/>
</dbReference>
<dbReference type="Gene3D" id="1.10.10.10">
    <property type="entry name" value="Winged helix-like DNA-binding domain superfamily/Winged helix DNA-binding domain"/>
    <property type="match status" value="1"/>
</dbReference>
<dbReference type="RefSeq" id="WP_302078644.1">
    <property type="nucleotide sequence ID" value="NZ_JAUKWQ010000008.1"/>
</dbReference>
<sequence>MLEPLFLNFERRDVLSEDERALLRSALTRERRFATREDIVSEGDRPTHSTVLLDGFAARYNITADGNRQFTAIHVPGEFIDLHAFLVHTMDHGIVALSPCRVATAEHQALKQITETAPHLTRLLWLDTLIQGAIYRQWIVAMGRRSRAAHLAHIICELHQRLQVVGRVEGLSFHLPLSQTEMADVLGLSLVHMNRVIQELRREELIVWTRETITILDWSRLQRFAGFDPIYLSLQNEPR</sequence>
<keyword evidence="1" id="KW-0805">Transcription regulation</keyword>
<dbReference type="InterPro" id="IPR018490">
    <property type="entry name" value="cNMP-bd_dom_sf"/>
</dbReference>